<dbReference type="InterPro" id="IPR035965">
    <property type="entry name" value="PAS-like_dom_sf"/>
</dbReference>
<proteinExistence type="predicted"/>
<dbReference type="EMBL" id="JAFBEC010000003">
    <property type="protein sequence ID" value="MBM7632407.1"/>
    <property type="molecule type" value="Genomic_DNA"/>
</dbReference>
<dbReference type="Gene3D" id="3.30.450.20">
    <property type="entry name" value="PAS domain"/>
    <property type="match status" value="1"/>
</dbReference>
<dbReference type="PANTHER" id="PTHR35568:SF1">
    <property type="entry name" value="TRANSCRIPTIONAL REGULATOR DAUR"/>
    <property type="match status" value="1"/>
</dbReference>
<keyword evidence="4" id="KW-1185">Reference proteome</keyword>
<organism evidence="3 4">
    <name type="scientific">Geomicrobium sediminis</name>
    <dbReference type="NCBI Taxonomy" id="1347788"/>
    <lineage>
        <taxon>Bacteria</taxon>
        <taxon>Bacillati</taxon>
        <taxon>Bacillota</taxon>
        <taxon>Bacilli</taxon>
        <taxon>Bacillales</taxon>
        <taxon>Geomicrobium</taxon>
    </lineage>
</organism>
<feature type="domain" description="Transcriptional regulator DauR-like HTH" evidence="2">
    <location>
        <begin position="149"/>
        <end position="208"/>
    </location>
</feature>
<dbReference type="InterPro" id="IPR013559">
    <property type="entry name" value="YheO"/>
</dbReference>
<dbReference type="RefSeq" id="WP_204696600.1">
    <property type="nucleotide sequence ID" value="NZ_JAFBEC010000003.1"/>
</dbReference>
<evidence type="ECO:0000259" key="1">
    <source>
        <dbReference type="Pfam" id="PF08348"/>
    </source>
</evidence>
<reference evidence="3 4" key="1">
    <citation type="submission" date="2021-01" db="EMBL/GenBank/DDBJ databases">
        <title>Genomic Encyclopedia of Type Strains, Phase IV (KMG-IV): sequencing the most valuable type-strain genomes for metagenomic binning, comparative biology and taxonomic classification.</title>
        <authorList>
            <person name="Goeker M."/>
        </authorList>
    </citation>
    <scope>NUCLEOTIDE SEQUENCE [LARGE SCALE GENOMIC DNA]</scope>
    <source>
        <strain evidence="3 4">DSM 25540</strain>
    </source>
</reference>
<evidence type="ECO:0000313" key="3">
    <source>
        <dbReference type="EMBL" id="MBM7632407.1"/>
    </source>
</evidence>
<dbReference type="PANTHER" id="PTHR35568">
    <property type="entry name" value="TRANSCRIPTIONAL REGULATOR DAUR"/>
    <property type="match status" value="1"/>
</dbReference>
<evidence type="ECO:0000313" key="4">
    <source>
        <dbReference type="Proteomes" id="UP000741863"/>
    </source>
</evidence>
<sequence length="212" mass="23960">MVTIRPELASYVPIANMIAENFGDQGEVVIHDFADVSASLVYIKGNVTNRKVGAPMTDRMFQDWRKYGNEIEDNYGFTTRTKDGLWLKASLSYIRNLEGQVIGCLGINLDITALISTSKFLTTLISSSDDQAPVEQEFYGKDIQEMFHALLEEAKQTIGISITSMKRDDKIAFVKHLDRKGAFLIQGSAEQIADYLRVTKQTIYNYLDEIRK</sequence>
<dbReference type="SUPFAM" id="SSF55785">
    <property type="entry name" value="PYP-like sensor domain (PAS domain)"/>
    <property type="match status" value="1"/>
</dbReference>
<dbReference type="Pfam" id="PF08348">
    <property type="entry name" value="PAS_6"/>
    <property type="match status" value="1"/>
</dbReference>
<accession>A0ABS2PAG1</accession>
<comment type="caution">
    <text evidence="3">The sequence shown here is derived from an EMBL/GenBank/DDBJ whole genome shotgun (WGS) entry which is preliminary data.</text>
</comment>
<dbReference type="Proteomes" id="UP000741863">
    <property type="component" value="Unassembled WGS sequence"/>
</dbReference>
<dbReference type="InterPro" id="IPR039445">
    <property type="entry name" value="DauR-like_HTH"/>
</dbReference>
<dbReference type="Pfam" id="PF13309">
    <property type="entry name" value="HTH_22"/>
    <property type="match status" value="1"/>
</dbReference>
<feature type="domain" description="YheO-like" evidence="1">
    <location>
        <begin position="8"/>
        <end position="118"/>
    </location>
</feature>
<dbReference type="InterPro" id="IPR039446">
    <property type="entry name" value="DauR-like"/>
</dbReference>
<protein>
    <submittedName>
        <fullName evidence="3">Transcriptional regulator YheO</fullName>
    </submittedName>
</protein>
<evidence type="ECO:0000259" key="2">
    <source>
        <dbReference type="Pfam" id="PF13309"/>
    </source>
</evidence>
<gene>
    <name evidence="3" type="ORF">JOD17_001500</name>
</gene>
<name>A0ABS2PAG1_9BACL</name>